<accession>A0A6A7B1H5</accession>
<keyword evidence="2" id="KW-1185">Reference proteome</keyword>
<protein>
    <submittedName>
        <fullName evidence="1">Uncharacterized protein</fullName>
    </submittedName>
</protein>
<reference evidence="1" key="1">
    <citation type="submission" date="2020-01" db="EMBL/GenBank/DDBJ databases">
        <authorList>
            <consortium name="DOE Joint Genome Institute"/>
            <person name="Haridas S."/>
            <person name="Albert R."/>
            <person name="Binder M."/>
            <person name="Bloem J."/>
            <person name="Labutti K."/>
            <person name="Salamov A."/>
            <person name="Andreopoulos B."/>
            <person name="Baker S.E."/>
            <person name="Barry K."/>
            <person name="Bills G."/>
            <person name="Bluhm B.H."/>
            <person name="Cannon C."/>
            <person name="Castanera R."/>
            <person name="Culley D.E."/>
            <person name="Daum C."/>
            <person name="Ezra D."/>
            <person name="Gonzalez J.B."/>
            <person name="Henrissat B."/>
            <person name="Kuo A."/>
            <person name="Liang C."/>
            <person name="Lipzen A."/>
            <person name="Lutzoni F."/>
            <person name="Magnuson J."/>
            <person name="Mondo S."/>
            <person name="Nolan M."/>
            <person name="Ohm R."/>
            <person name="Pangilinan J."/>
            <person name="Park H.-J."/>
            <person name="Ramirez L."/>
            <person name="Alfaro M."/>
            <person name="Sun H."/>
            <person name="Tritt A."/>
            <person name="Yoshinaga Y."/>
            <person name="Zwiers L.-H."/>
            <person name="Turgeon B.G."/>
            <person name="Goodwin S.B."/>
            <person name="Spatafora J.W."/>
            <person name="Crous P.W."/>
            <person name="Grigoriev I.V."/>
        </authorList>
    </citation>
    <scope>NUCLEOTIDE SEQUENCE</scope>
    <source>
        <strain evidence="1">IPT5</strain>
    </source>
</reference>
<gene>
    <name evidence="1" type="ORF">T440DRAFT_470379</name>
</gene>
<evidence type="ECO:0000313" key="1">
    <source>
        <dbReference type="EMBL" id="KAF2848275.1"/>
    </source>
</evidence>
<name>A0A6A7B1H5_9PLEO</name>
<dbReference type="AlphaFoldDB" id="A0A6A7B1H5"/>
<evidence type="ECO:0000313" key="2">
    <source>
        <dbReference type="Proteomes" id="UP000799423"/>
    </source>
</evidence>
<dbReference type="OrthoDB" id="3783539at2759"/>
<organism evidence="1 2">
    <name type="scientific">Plenodomus tracheiphilus IPT5</name>
    <dbReference type="NCBI Taxonomy" id="1408161"/>
    <lineage>
        <taxon>Eukaryota</taxon>
        <taxon>Fungi</taxon>
        <taxon>Dikarya</taxon>
        <taxon>Ascomycota</taxon>
        <taxon>Pezizomycotina</taxon>
        <taxon>Dothideomycetes</taxon>
        <taxon>Pleosporomycetidae</taxon>
        <taxon>Pleosporales</taxon>
        <taxon>Pleosporineae</taxon>
        <taxon>Leptosphaeriaceae</taxon>
        <taxon>Plenodomus</taxon>
    </lineage>
</organism>
<dbReference type="Proteomes" id="UP000799423">
    <property type="component" value="Unassembled WGS sequence"/>
</dbReference>
<dbReference type="EMBL" id="MU006319">
    <property type="protein sequence ID" value="KAF2848275.1"/>
    <property type="molecule type" value="Genomic_DNA"/>
</dbReference>
<sequence length="64" mass="7584">MEPQILTNRYINNLVLTRLLTSLFGSDFEFEVEDENFILRIPRQLTEDEINQLQKDSKQQPTTV</sequence>
<proteinExistence type="predicted"/>